<dbReference type="OrthoDB" id="9768177at2"/>
<keyword evidence="6 7" id="KW-0998">Cell outer membrane</keyword>
<evidence type="ECO:0000256" key="1">
    <source>
        <dbReference type="ARBA" id="ARBA00004571"/>
    </source>
</evidence>
<protein>
    <submittedName>
        <fullName evidence="10">TonB-linked outer membrane protein, SusC/RagA family</fullName>
    </submittedName>
</protein>
<evidence type="ECO:0000259" key="9">
    <source>
        <dbReference type="Pfam" id="PF07715"/>
    </source>
</evidence>
<keyword evidence="4 7" id="KW-0812">Transmembrane</keyword>
<dbReference type="GeneID" id="95430497"/>
<dbReference type="NCBIfam" id="TIGR04056">
    <property type="entry name" value="OMP_RagA_SusC"/>
    <property type="match status" value="1"/>
</dbReference>
<evidence type="ECO:0000256" key="8">
    <source>
        <dbReference type="SAM" id="SignalP"/>
    </source>
</evidence>
<feature type="domain" description="TonB-dependent receptor plug" evidence="9">
    <location>
        <begin position="131"/>
        <end position="236"/>
    </location>
</feature>
<sequence length="1086" mass="119531">MYFKSTKLLWLLLPLTTVSLTAEASALKIGLLKIELKNQQQISGKVVDIDGKPVAGATITNIRTQQRFQTDEKGNFSLAGTVGDTISIRYIGYKEVRQVVSSLQGLTVTLEAEGQQIDEVLVSIGYQKVRKADVTGAIASVKAEELNLTSPKLSQALVGKVAGVQVMQTSGAPYDGTKIRVRGMGSINAGSDPLYVIDGYPAGNNLNINPNDIETIDVLKDAASAAIYGSRAAGGVVLITTKRGKEGRSNIDYEVLGGFGQLSKKIDVLNAGEFIDLLIDGRNNTYRDLLATKGVTWTDQRRLDNNKARVDAVGNAGSVTIPEEYYDFATGTAKASKYDTDWQDALYRNAPFQRHNLSAYGGNDKSRYFLSGSYQNQEGIMLGTDQKVFNFRANMDSKVSKRLTVGANVSFTYNDNNEVTTGRYDRSPSMAALIYLPTLPVYNEDGSYAKYLMANLSANNYGIQNPENPLAYVTEIKNNKRGKRGLYNAFADFSIIEGLNLKINGGLSTYDEKYDYYRPTSISDGNNAPYSDLAKTAAYADARTRSEIDKLVEATLNYNKTFQEKHQLNVLLGYSAQRTDIDQMTVRANGFQNDAIGEITNKGADPSNFRLLKDNGETFKRITTLQSYFSRVNYSYDSKYFLSASFRTDGSSRFGPNSKWGTFPSVSAGWTVSNEGFYDNWLGAGSTMKFRASWGKSGNNNIPDYRAITAYNSPGGVIIADKVATALWPDDLRDPNLGWESTSQYNAGLDLGLLRGRLNVMTNFYLSRSFNLLFNQPITAISGATTIFTNLPDSKVQNKGFDVQIDATLIRKNDFELGFSGNINVNRNKVLDLGGASTIMTNGAERSYITHITQEGSPIGMFYGFKVLGIATEENYKTVAPSAASTNPLQPGDLYFEDVDGNGVVNDQDKRIIGNPHPDFTYGFALNTSYKNFDLRASFNGSQGNKVLDGYDYYLYNMEGSGNQYTDVAQRWRSSANPGNGSVYRAARGGTQSNSTRLSSFYLQDGSFLRMTNIILGYSLPKETAQKLMLSGVRIYASVDNPFTITKYKGYNPEPDYDQRGNLTPGVDYGLYPLVRSYNLGLKVTF</sequence>
<comment type="caution">
    <text evidence="10">The sequence shown here is derived from an EMBL/GenBank/DDBJ whole genome shotgun (WGS) entry which is preliminary data.</text>
</comment>
<evidence type="ECO:0000256" key="7">
    <source>
        <dbReference type="PROSITE-ProRule" id="PRU01360"/>
    </source>
</evidence>
<evidence type="ECO:0000313" key="10">
    <source>
        <dbReference type="EMBL" id="EFK57116.1"/>
    </source>
</evidence>
<dbReference type="InterPro" id="IPR012910">
    <property type="entry name" value="Plug_dom"/>
</dbReference>
<keyword evidence="2 7" id="KW-0813">Transport</keyword>
<comment type="similarity">
    <text evidence="7">Belongs to the TonB-dependent receptor family.</text>
</comment>
<evidence type="ECO:0000256" key="6">
    <source>
        <dbReference type="ARBA" id="ARBA00023237"/>
    </source>
</evidence>
<dbReference type="InterPro" id="IPR036942">
    <property type="entry name" value="Beta-barrel_TonB_sf"/>
</dbReference>
<dbReference type="AlphaFoldDB" id="D7VTL5"/>
<dbReference type="STRING" id="525373.HMPREF0766_14319"/>
<dbReference type="InterPro" id="IPR037066">
    <property type="entry name" value="Plug_dom_sf"/>
</dbReference>
<evidence type="ECO:0000313" key="11">
    <source>
        <dbReference type="Proteomes" id="UP000006258"/>
    </source>
</evidence>
<dbReference type="Gene3D" id="2.40.170.20">
    <property type="entry name" value="TonB-dependent receptor, beta-barrel domain"/>
    <property type="match status" value="1"/>
</dbReference>
<dbReference type="EMBL" id="ACHA02000012">
    <property type="protein sequence ID" value="EFK57116.1"/>
    <property type="molecule type" value="Genomic_DNA"/>
</dbReference>
<dbReference type="InterPro" id="IPR039426">
    <property type="entry name" value="TonB-dep_rcpt-like"/>
</dbReference>
<proteinExistence type="inferred from homology"/>
<dbReference type="Proteomes" id="UP000006258">
    <property type="component" value="Unassembled WGS sequence"/>
</dbReference>
<keyword evidence="8" id="KW-0732">Signal</keyword>
<dbReference type="SUPFAM" id="SSF56935">
    <property type="entry name" value="Porins"/>
    <property type="match status" value="1"/>
</dbReference>
<keyword evidence="3 7" id="KW-1134">Transmembrane beta strand</keyword>
<dbReference type="Pfam" id="PF13715">
    <property type="entry name" value="CarbopepD_reg_2"/>
    <property type="match status" value="1"/>
</dbReference>
<dbReference type="InterPro" id="IPR023996">
    <property type="entry name" value="TonB-dep_OMP_SusC/RagA"/>
</dbReference>
<comment type="subcellular location">
    <subcellularLocation>
        <location evidence="1 7">Cell outer membrane</location>
        <topology evidence="1 7">Multi-pass membrane protein</topology>
    </subcellularLocation>
</comment>
<dbReference type="PROSITE" id="PS52016">
    <property type="entry name" value="TONB_DEPENDENT_REC_3"/>
    <property type="match status" value="1"/>
</dbReference>
<reference evidence="10" key="1">
    <citation type="submission" date="2010-07" db="EMBL/GenBank/DDBJ databases">
        <authorList>
            <person name="Muzny D."/>
            <person name="Qin X."/>
            <person name="Buhay C."/>
            <person name="Dugan-Rocha S."/>
            <person name="Ding Y."/>
            <person name="Chen G."/>
            <person name="Hawes A."/>
            <person name="Holder M."/>
            <person name="Jhangiani S."/>
            <person name="Johnson A."/>
            <person name="Khan Z."/>
            <person name="Li Z."/>
            <person name="Liu W."/>
            <person name="Liu X."/>
            <person name="Perez L."/>
            <person name="Shen H."/>
            <person name="Wang Q."/>
            <person name="Watt J."/>
            <person name="Xi L."/>
            <person name="Xin Y."/>
            <person name="Zhou J."/>
            <person name="Deng J."/>
            <person name="Jiang H."/>
            <person name="Liu Y."/>
            <person name="Qu J."/>
            <person name="Song X.-Z."/>
            <person name="Zhang L."/>
            <person name="Villasana D."/>
            <person name="Johnson A."/>
            <person name="Liu J."/>
            <person name="Liyanage D."/>
            <person name="Lorensuhewa L."/>
            <person name="Robinson T."/>
            <person name="Song A."/>
            <person name="Song B.-B."/>
            <person name="Dinh H."/>
            <person name="Thornton R."/>
            <person name="Coyle M."/>
            <person name="Francisco L."/>
            <person name="Jackson L."/>
            <person name="Javaid M."/>
            <person name="Korchina V."/>
            <person name="Kovar C."/>
            <person name="Mata R."/>
            <person name="Mathew T."/>
            <person name="Ngo R."/>
            <person name="Nguyen L."/>
            <person name="Nguyen N."/>
            <person name="Okwuonu G."/>
            <person name="Ongeri F."/>
            <person name="Pham C."/>
            <person name="Simmons D."/>
            <person name="Wilczek-Boney K."/>
            <person name="Hale W."/>
            <person name="Jakkamsetti A."/>
            <person name="Pham P."/>
            <person name="Ruth R."/>
            <person name="San Lucas F."/>
            <person name="Warren J."/>
            <person name="Zhang J."/>
            <person name="Zhao Z."/>
            <person name="Zhou C."/>
            <person name="Zhu D."/>
            <person name="Lee S."/>
            <person name="Bess C."/>
            <person name="Blankenburg K."/>
            <person name="Forbes L."/>
            <person name="Fu Q."/>
            <person name="Gubbala S."/>
            <person name="Hirani K."/>
            <person name="Jayaseelan J.C."/>
            <person name="Lara F."/>
            <person name="Munidasa M."/>
            <person name="Palculict T."/>
            <person name="Patil S."/>
            <person name="Pu L.-L."/>
            <person name="Saada N."/>
            <person name="Tang L."/>
            <person name="Weissenberger G."/>
            <person name="Zhu Y."/>
            <person name="Hemphill L."/>
            <person name="Shang Y."/>
            <person name="Youmans B."/>
            <person name="Ayvaz T."/>
            <person name="Ross M."/>
            <person name="Santibanez J."/>
            <person name="Aqrawi P."/>
            <person name="Gross S."/>
            <person name="Joshi V."/>
            <person name="Fowler G."/>
            <person name="Nazareth L."/>
            <person name="Reid J."/>
            <person name="Worley K."/>
            <person name="Petrosino J."/>
            <person name="Highlander S."/>
            <person name="Gibbs R."/>
        </authorList>
    </citation>
    <scope>NUCLEOTIDE SEQUENCE [LARGE SCALE GENOMIC DNA]</scope>
    <source>
        <strain evidence="10">ATCC 33861</strain>
    </source>
</reference>
<keyword evidence="5 7" id="KW-0472">Membrane</keyword>
<evidence type="ECO:0000256" key="4">
    <source>
        <dbReference type="ARBA" id="ARBA00022692"/>
    </source>
</evidence>
<evidence type="ECO:0000256" key="3">
    <source>
        <dbReference type="ARBA" id="ARBA00022452"/>
    </source>
</evidence>
<evidence type="ECO:0000256" key="2">
    <source>
        <dbReference type="ARBA" id="ARBA00022448"/>
    </source>
</evidence>
<feature type="chain" id="PRO_5003107922" evidence="8">
    <location>
        <begin position="25"/>
        <end position="1086"/>
    </location>
</feature>
<dbReference type="InterPro" id="IPR008969">
    <property type="entry name" value="CarboxyPept-like_regulatory"/>
</dbReference>
<dbReference type="SUPFAM" id="SSF49464">
    <property type="entry name" value="Carboxypeptidase regulatory domain-like"/>
    <property type="match status" value="1"/>
</dbReference>
<name>D7VTL5_SPHSI</name>
<gene>
    <name evidence="10" type="ORF">HMPREF0766_14319</name>
</gene>
<dbReference type="HOGENOM" id="CLU_004317_0_2_10"/>
<organism evidence="10 11">
    <name type="scientific">Sphingobacterium spiritivorum ATCC 33861</name>
    <dbReference type="NCBI Taxonomy" id="525373"/>
    <lineage>
        <taxon>Bacteria</taxon>
        <taxon>Pseudomonadati</taxon>
        <taxon>Bacteroidota</taxon>
        <taxon>Sphingobacteriia</taxon>
        <taxon>Sphingobacteriales</taxon>
        <taxon>Sphingobacteriaceae</taxon>
        <taxon>Sphingobacterium</taxon>
    </lineage>
</organism>
<dbReference type="InterPro" id="IPR023997">
    <property type="entry name" value="TonB-dep_OMP_SusC/RagA_CS"/>
</dbReference>
<dbReference type="Pfam" id="PF07715">
    <property type="entry name" value="Plug"/>
    <property type="match status" value="1"/>
</dbReference>
<dbReference type="GO" id="GO:0009279">
    <property type="term" value="C:cell outer membrane"/>
    <property type="evidence" value="ECO:0007669"/>
    <property type="project" value="UniProtKB-SubCell"/>
</dbReference>
<dbReference type="Gene3D" id="2.170.130.10">
    <property type="entry name" value="TonB-dependent receptor, plug domain"/>
    <property type="match status" value="1"/>
</dbReference>
<keyword evidence="11" id="KW-1185">Reference proteome</keyword>
<dbReference type="NCBIfam" id="TIGR04057">
    <property type="entry name" value="SusC_RagA_signa"/>
    <property type="match status" value="1"/>
</dbReference>
<dbReference type="RefSeq" id="WP_002996430.1">
    <property type="nucleotide sequence ID" value="NZ_GL379770.1"/>
</dbReference>
<accession>D7VTL5</accession>
<feature type="signal peptide" evidence="8">
    <location>
        <begin position="1"/>
        <end position="24"/>
    </location>
</feature>
<dbReference type="eggNOG" id="COG1629">
    <property type="taxonomic scope" value="Bacteria"/>
</dbReference>
<evidence type="ECO:0000256" key="5">
    <source>
        <dbReference type="ARBA" id="ARBA00023136"/>
    </source>
</evidence>
<dbReference type="Gene3D" id="2.60.40.1120">
    <property type="entry name" value="Carboxypeptidase-like, regulatory domain"/>
    <property type="match status" value="1"/>
</dbReference>